<comment type="subcellular location">
    <subcellularLocation>
        <location evidence="11 12">Cell membrane</location>
        <topology evidence="11 12">Multi-pass membrane protein</topology>
    </subcellularLocation>
    <subcellularLocation>
        <location evidence="1">Membrane</location>
        <topology evidence="1">Multi-pass membrane protein</topology>
    </subcellularLocation>
</comment>
<evidence type="ECO:0000256" key="10">
    <source>
        <dbReference type="ARBA" id="ARBA00023310"/>
    </source>
</evidence>
<evidence type="ECO:0000313" key="14">
    <source>
        <dbReference type="Proteomes" id="UP000180254"/>
    </source>
</evidence>
<gene>
    <name evidence="11 13" type="primary">atpB</name>
    <name evidence="13" type="ORF">EUAN_16950</name>
</gene>
<dbReference type="PANTHER" id="PTHR42823">
    <property type="entry name" value="ATP SYNTHASE SUBUNIT A, CHLOROPLASTIC"/>
    <property type="match status" value="1"/>
</dbReference>
<dbReference type="Pfam" id="PF00119">
    <property type="entry name" value="ATP-synt_A"/>
    <property type="match status" value="1"/>
</dbReference>
<dbReference type="GO" id="GO:0005886">
    <property type="term" value="C:plasma membrane"/>
    <property type="evidence" value="ECO:0007669"/>
    <property type="project" value="UniProtKB-SubCell"/>
</dbReference>
<evidence type="ECO:0000256" key="2">
    <source>
        <dbReference type="ARBA" id="ARBA00006810"/>
    </source>
</evidence>
<evidence type="ECO:0000256" key="9">
    <source>
        <dbReference type="ARBA" id="ARBA00023136"/>
    </source>
</evidence>
<proteinExistence type="inferred from homology"/>
<accession>A0A1S1V5T7</accession>
<dbReference type="GO" id="GO:0042777">
    <property type="term" value="P:proton motive force-driven plasma membrane ATP synthesis"/>
    <property type="evidence" value="ECO:0007669"/>
    <property type="project" value="TreeGrafter"/>
</dbReference>
<dbReference type="InterPro" id="IPR035908">
    <property type="entry name" value="F0_ATP_A_sf"/>
</dbReference>
<feature type="transmembrane region" description="Helical" evidence="11">
    <location>
        <begin position="202"/>
        <end position="224"/>
    </location>
</feature>
<dbReference type="Proteomes" id="UP000180254">
    <property type="component" value="Unassembled WGS sequence"/>
</dbReference>
<dbReference type="GO" id="GO:0045259">
    <property type="term" value="C:proton-transporting ATP synthase complex"/>
    <property type="evidence" value="ECO:0007669"/>
    <property type="project" value="UniProtKB-KW"/>
</dbReference>
<organism evidence="13 14">
    <name type="scientific">Andreesenia angusta</name>
    <dbReference type="NCBI Taxonomy" id="39480"/>
    <lineage>
        <taxon>Bacteria</taxon>
        <taxon>Bacillati</taxon>
        <taxon>Bacillota</taxon>
        <taxon>Tissierellia</taxon>
        <taxon>Tissierellales</taxon>
        <taxon>Gottschalkiaceae</taxon>
        <taxon>Andreesenia</taxon>
    </lineage>
</organism>
<evidence type="ECO:0000256" key="5">
    <source>
        <dbReference type="ARBA" id="ARBA00022692"/>
    </source>
</evidence>
<evidence type="ECO:0000256" key="4">
    <source>
        <dbReference type="ARBA" id="ARBA00022547"/>
    </source>
</evidence>
<keyword evidence="8 11" id="KW-0406">Ion transport</keyword>
<dbReference type="RefSeq" id="WP_245674470.1">
    <property type="nucleotide sequence ID" value="NZ_MKIE01000006.1"/>
</dbReference>
<dbReference type="InterPro" id="IPR000568">
    <property type="entry name" value="ATP_synth_F0_asu"/>
</dbReference>
<feature type="transmembrane region" description="Helical" evidence="11">
    <location>
        <begin position="168"/>
        <end position="190"/>
    </location>
</feature>
<dbReference type="SUPFAM" id="SSF81336">
    <property type="entry name" value="F1F0 ATP synthase subunit A"/>
    <property type="match status" value="1"/>
</dbReference>
<dbReference type="CDD" id="cd00310">
    <property type="entry name" value="ATP-synt_Fo_a_6"/>
    <property type="match status" value="1"/>
</dbReference>
<evidence type="ECO:0000256" key="7">
    <source>
        <dbReference type="ARBA" id="ARBA00022989"/>
    </source>
</evidence>
<evidence type="ECO:0000256" key="8">
    <source>
        <dbReference type="ARBA" id="ARBA00023065"/>
    </source>
</evidence>
<dbReference type="PROSITE" id="PS00449">
    <property type="entry name" value="ATPASE_A"/>
    <property type="match status" value="1"/>
</dbReference>
<dbReference type="InterPro" id="IPR023011">
    <property type="entry name" value="ATP_synth_F0_asu_AS"/>
</dbReference>
<comment type="caution">
    <text evidence="13">The sequence shown here is derived from an EMBL/GenBank/DDBJ whole genome shotgun (WGS) entry which is preliminary data.</text>
</comment>
<reference evidence="13 14" key="1">
    <citation type="submission" date="2016-09" db="EMBL/GenBank/DDBJ databases">
        <title>Genome sequence of Eubacterium angustum.</title>
        <authorList>
            <person name="Poehlein A."/>
            <person name="Daniel R."/>
        </authorList>
    </citation>
    <scope>NUCLEOTIDE SEQUENCE [LARGE SCALE GENOMIC DNA]</scope>
    <source>
        <strain evidence="13 14">DSM 1989</strain>
    </source>
</reference>
<evidence type="ECO:0000313" key="13">
    <source>
        <dbReference type="EMBL" id="OHW61932.1"/>
    </source>
</evidence>
<dbReference type="Gene3D" id="1.20.120.220">
    <property type="entry name" value="ATP synthase, F0 complex, subunit A"/>
    <property type="match status" value="1"/>
</dbReference>
<keyword evidence="10 11" id="KW-0066">ATP synthesis</keyword>
<comment type="function">
    <text evidence="11 12">Key component of the proton channel; it plays a direct role in the translocation of protons across the membrane.</text>
</comment>
<dbReference type="InterPro" id="IPR045082">
    <property type="entry name" value="ATP_syn_F0_a_bact/chloroplast"/>
</dbReference>
<dbReference type="PRINTS" id="PR00123">
    <property type="entry name" value="ATPASEA"/>
</dbReference>
<keyword evidence="5 11" id="KW-0812">Transmembrane</keyword>
<evidence type="ECO:0000256" key="12">
    <source>
        <dbReference type="RuleBase" id="RU000483"/>
    </source>
</evidence>
<protein>
    <recommendedName>
        <fullName evidence="11 12">ATP synthase subunit a</fullName>
    </recommendedName>
    <alternativeName>
        <fullName evidence="11">ATP synthase F0 sector subunit a</fullName>
    </alternativeName>
    <alternativeName>
        <fullName evidence="11">F-ATPase subunit 6</fullName>
    </alternativeName>
</protein>
<keyword evidence="6 11" id="KW-0375">Hydrogen ion transport</keyword>
<feature type="transmembrane region" description="Helical" evidence="11">
    <location>
        <begin position="111"/>
        <end position="130"/>
    </location>
</feature>
<dbReference type="GO" id="GO:0046933">
    <property type="term" value="F:proton-transporting ATP synthase activity, rotational mechanism"/>
    <property type="evidence" value="ECO:0007669"/>
    <property type="project" value="UniProtKB-UniRule"/>
</dbReference>
<keyword evidence="11" id="KW-1003">Cell membrane</keyword>
<name>A0A1S1V5T7_9FIRM</name>
<keyword evidence="9 11" id="KW-0472">Membrane</keyword>
<keyword evidence="14" id="KW-1185">Reference proteome</keyword>
<dbReference type="HAMAP" id="MF_01393">
    <property type="entry name" value="ATP_synth_a_bact"/>
    <property type="match status" value="1"/>
</dbReference>
<dbReference type="PANTHER" id="PTHR42823:SF3">
    <property type="entry name" value="ATP SYNTHASE SUBUNIT A, CHLOROPLASTIC"/>
    <property type="match status" value="1"/>
</dbReference>
<dbReference type="EMBL" id="MKIE01000006">
    <property type="protein sequence ID" value="OHW61932.1"/>
    <property type="molecule type" value="Genomic_DNA"/>
</dbReference>
<evidence type="ECO:0000256" key="1">
    <source>
        <dbReference type="ARBA" id="ARBA00004141"/>
    </source>
</evidence>
<keyword evidence="3 11" id="KW-0813">Transport</keyword>
<evidence type="ECO:0000256" key="11">
    <source>
        <dbReference type="HAMAP-Rule" id="MF_01393"/>
    </source>
</evidence>
<dbReference type="STRING" id="39480.EUAN_16950"/>
<sequence>MEEMGIKFTAMGQEFLIHNTIVHSYLIVIGIVIFAFIANKKILETDPLEKPKGLVNILEIGYTAIRKQLYDVMGTGPTRERLLPYIFTLVMFIAPANLIGLLGLAPPTSDYNVTLALALITFFMTQYYGLKTNGLGGYIKGYFEPLPFLLPLNIVGELSNPISLSFRLFGNILSGGIIMGLVYGALGYLAPIAAPLHLYFDLFSGLVQTFIFMMLTMVFVGGNLPDEDGI</sequence>
<evidence type="ECO:0000256" key="6">
    <source>
        <dbReference type="ARBA" id="ARBA00022781"/>
    </source>
</evidence>
<keyword evidence="4 11" id="KW-0138">CF(0)</keyword>
<dbReference type="NCBIfam" id="TIGR01131">
    <property type="entry name" value="ATP_synt_6_or_A"/>
    <property type="match status" value="1"/>
</dbReference>
<dbReference type="AlphaFoldDB" id="A0A1S1V5T7"/>
<feature type="transmembrane region" description="Helical" evidence="11">
    <location>
        <begin position="82"/>
        <end position="105"/>
    </location>
</feature>
<keyword evidence="7 11" id="KW-1133">Transmembrane helix</keyword>
<evidence type="ECO:0000256" key="3">
    <source>
        <dbReference type="ARBA" id="ARBA00022448"/>
    </source>
</evidence>
<feature type="transmembrane region" description="Helical" evidence="11">
    <location>
        <begin position="20"/>
        <end position="38"/>
    </location>
</feature>
<comment type="similarity">
    <text evidence="2 11 12">Belongs to the ATPase A chain family.</text>
</comment>